<dbReference type="OrthoDB" id="1577640at2759"/>
<feature type="repeat" description="WD" evidence="3">
    <location>
        <begin position="886"/>
        <end position="927"/>
    </location>
</feature>
<accession>A0A0D2DCQ5</accession>
<dbReference type="PROSITE" id="PS00678">
    <property type="entry name" value="WD_REPEATS_1"/>
    <property type="match status" value="7"/>
</dbReference>
<dbReference type="InterPro" id="IPR015943">
    <property type="entry name" value="WD40/YVTN_repeat-like_dom_sf"/>
</dbReference>
<dbReference type="Gene3D" id="3.40.50.300">
    <property type="entry name" value="P-loop containing nucleotide triphosphate hydrolases"/>
    <property type="match status" value="1"/>
</dbReference>
<dbReference type="PANTHER" id="PTHR19879">
    <property type="entry name" value="TRANSCRIPTION INITIATION FACTOR TFIID"/>
    <property type="match status" value="1"/>
</dbReference>
<dbReference type="Pfam" id="PF00400">
    <property type="entry name" value="WD40"/>
    <property type="match status" value="7"/>
</dbReference>
<dbReference type="GeneID" id="27339519"/>
<feature type="repeat" description="WD" evidence="3">
    <location>
        <begin position="844"/>
        <end position="885"/>
    </location>
</feature>
<dbReference type="SMART" id="SM00320">
    <property type="entry name" value="WD40"/>
    <property type="match status" value="7"/>
</dbReference>
<feature type="repeat" description="WD" evidence="3">
    <location>
        <begin position="802"/>
        <end position="843"/>
    </location>
</feature>
<dbReference type="EMBL" id="KN847040">
    <property type="protein sequence ID" value="KIW33479.1"/>
    <property type="molecule type" value="Genomic_DNA"/>
</dbReference>
<dbReference type="PROSITE" id="PS50082">
    <property type="entry name" value="WD_REPEATS_2"/>
    <property type="match status" value="7"/>
</dbReference>
<evidence type="ECO:0000256" key="2">
    <source>
        <dbReference type="ARBA" id="ARBA00022737"/>
    </source>
</evidence>
<protein>
    <recommendedName>
        <fullName evidence="4">Nephrocystin 3-like N-terminal domain-containing protein</fullName>
    </recommendedName>
</protein>
<organism evidence="5 6">
    <name type="scientific">Cladophialophora immunda</name>
    <dbReference type="NCBI Taxonomy" id="569365"/>
    <lineage>
        <taxon>Eukaryota</taxon>
        <taxon>Fungi</taxon>
        <taxon>Dikarya</taxon>
        <taxon>Ascomycota</taxon>
        <taxon>Pezizomycotina</taxon>
        <taxon>Eurotiomycetes</taxon>
        <taxon>Chaetothyriomycetidae</taxon>
        <taxon>Chaetothyriales</taxon>
        <taxon>Herpotrichiellaceae</taxon>
        <taxon>Cladophialophora</taxon>
    </lineage>
</organism>
<dbReference type="Proteomes" id="UP000054466">
    <property type="component" value="Unassembled WGS sequence"/>
</dbReference>
<dbReference type="InterPro" id="IPR056884">
    <property type="entry name" value="NPHP3-like_N"/>
</dbReference>
<dbReference type="PANTHER" id="PTHR19879:SF9">
    <property type="entry name" value="TRANSCRIPTION INITIATION FACTOR TFIID SUBUNIT 5"/>
    <property type="match status" value="1"/>
</dbReference>
<feature type="repeat" description="WD" evidence="3">
    <location>
        <begin position="736"/>
        <end position="759"/>
    </location>
</feature>
<feature type="repeat" description="WD" evidence="3">
    <location>
        <begin position="760"/>
        <end position="801"/>
    </location>
</feature>
<reference evidence="5 6" key="1">
    <citation type="submission" date="2015-01" db="EMBL/GenBank/DDBJ databases">
        <title>The Genome Sequence of Cladophialophora immunda CBS83496.</title>
        <authorList>
            <consortium name="The Broad Institute Genomics Platform"/>
            <person name="Cuomo C."/>
            <person name="de Hoog S."/>
            <person name="Gorbushina A."/>
            <person name="Stielow B."/>
            <person name="Teixiera M."/>
            <person name="Abouelleil A."/>
            <person name="Chapman S.B."/>
            <person name="Priest M."/>
            <person name="Young S.K."/>
            <person name="Wortman J."/>
            <person name="Nusbaum C."/>
            <person name="Birren B."/>
        </authorList>
    </citation>
    <scope>NUCLEOTIDE SEQUENCE [LARGE SCALE GENOMIC DNA]</scope>
    <source>
        <strain evidence="5 6">CBS 83496</strain>
    </source>
</reference>
<dbReference type="Gene3D" id="2.130.10.10">
    <property type="entry name" value="YVTN repeat-like/Quinoprotein amine dehydrogenase"/>
    <property type="match status" value="3"/>
</dbReference>
<dbReference type="SUPFAM" id="SSF52540">
    <property type="entry name" value="P-loop containing nucleoside triphosphate hydrolases"/>
    <property type="match status" value="1"/>
</dbReference>
<dbReference type="STRING" id="569365.A0A0D2DCQ5"/>
<dbReference type="PROSITE" id="PS50294">
    <property type="entry name" value="WD_REPEATS_REGION"/>
    <property type="match status" value="6"/>
</dbReference>
<dbReference type="InterPro" id="IPR018391">
    <property type="entry name" value="PQQ_b-propeller_rpt"/>
</dbReference>
<evidence type="ECO:0000259" key="4">
    <source>
        <dbReference type="Pfam" id="PF24883"/>
    </source>
</evidence>
<gene>
    <name evidence="5" type="ORF">PV07_00325</name>
</gene>
<dbReference type="InterPro" id="IPR027417">
    <property type="entry name" value="P-loop_NTPase"/>
</dbReference>
<dbReference type="VEuPathDB" id="FungiDB:PV07_00325"/>
<dbReference type="SUPFAM" id="SSF48371">
    <property type="entry name" value="ARM repeat"/>
    <property type="match status" value="1"/>
</dbReference>
<evidence type="ECO:0000256" key="1">
    <source>
        <dbReference type="ARBA" id="ARBA00022574"/>
    </source>
</evidence>
<name>A0A0D2DCQ5_9EURO</name>
<dbReference type="InterPro" id="IPR016024">
    <property type="entry name" value="ARM-type_fold"/>
</dbReference>
<feature type="repeat" description="WD" evidence="3">
    <location>
        <begin position="684"/>
        <end position="725"/>
    </location>
</feature>
<dbReference type="PRINTS" id="PR00320">
    <property type="entry name" value="GPROTEINBRPT"/>
</dbReference>
<dbReference type="AlphaFoldDB" id="A0A0D2DCQ5"/>
<feature type="repeat" description="WD" evidence="3">
    <location>
        <begin position="642"/>
        <end position="683"/>
    </location>
</feature>
<feature type="domain" description="Nephrocystin 3-like N-terminal" evidence="4">
    <location>
        <begin position="76"/>
        <end position="234"/>
    </location>
</feature>
<dbReference type="SMART" id="SM00564">
    <property type="entry name" value="PQQ"/>
    <property type="match status" value="6"/>
</dbReference>
<dbReference type="HOGENOM" id="CLU_000288_6_16_1"/>
<dbReference type="InterPro" id="IPR020472">
    <property type="entry name" value="WD40_PAC1"/>
</dbReference>
<dbReference type="RefSeq" id="XP_016253695.1">
    <property type="nucleotide sequence ID" value="XM_016386767.1"/>
</dbReference>
<dbReference type="InterPro" id="IPR001680">
    <property type="entry name" value="WD40_rpt"/>
</dbReference>
<sequence>MADSTQTQDISGVSINNHSRAAVGTFHGPVYLGNNENLNNVLNSLPIAADAPFNAYRRQHEPTCLPETRIDLLRKIYDWADRENSPSIFWLSGLAGTGKSTIARTVAARYSEKEALGASFFFSRGGGDVGYAAKFVTSIAVQLAYKVPGLKHSICDSVVNHGDIAGQSLRDQWRHLVIGPLSVLPGDSHPFRYILVIDALDECEDEENVRTILQLLAEAQALEGVQLRVFLTSRPEVPIRNGFVQMLNSEHQEFILHSISQSVVNHDIRIFLEHNLKLIAQERSLGAGWPGEEIIKRLVQNASGLFIWAATAYRFIREGKRFAAKRLDRILEHSSSTVNAPEKHLNEMYIAVLRHCISEYPDEEGEEQQSTLKSLLGNIVTLLSPLSTQSLTKLLGAPQDEIDQTLHDLHAILDIPKDSSRPLRLHHPSFRDFLYEEVRCAEFWVDEKQAHLILATKCIQLMSQCFKEENRTVRPKALVAICDTSRPGTLVTEVNSKQVEQHLPPEMQYACCYWIQHLQKGDSQFRDNDQVHCFLKKHLLHWLEALGWMEKVAEGIHAIVTLELMTTPQQCSRLSEFIHDAKRFTLYSRSAIEQAPLQTYCSALAFAPMESIVKKQFSNCAHRWIQRLPKVENNWDGLLQTLEGHSAAVIAVAFSPDGKLLASASDDTTVRLWDASSGVVKQTLEGHSDAVVAVAFSPDGKLLASASGDKTVRLWDASSGEVKQTLEGHSAAVIALLASASDDRTVRLWDASSGEVKQTLKGHSHGFNAVAFSPDGKLLASASHDRTVRLWDASSGEGKQTLEGHSDGVNAVAFSPDGKLLALASRDRTVRLWDASSREVKQTLEGHSAWVNAVAFSPDGELLASASDDRTVRLWDASSGEVKQTLEGHLDWVNVMAFSPDGKLLASASYDKTVRLWDASSGEVKQTLQVDDIIYTLSFSDDGTVLRTDRGSLYIAHLSPGKDVPRRTLPLSISVGKQWVSRGEDKILWLPFERRTSVVATYENVVVFGYESGGVLIMEFVS</sequence>
<dbReference type="InterPro" id="IPR036322">
    <property type="entry name" value="WD40_repeat_dom_sf"/>
</dbReference>
<dbReference type="Pfam" id="PF24883">
    <property type="entry name" value="NPHP3_N"/>
    <property type="match status" value="1"/>
</dbReference>
<dbReference type="CDD" id="cd00200">
    <property type="entry name" value="WD40"/>
    <property type="match status" value="1"/>
</dbReference>
<dbReference type="SUPFAM" id="SSF50978">
    <property type="entry name" value="WD40 repeat-like"/>
    <property type="match status" value="1"/>
</dbReference>
<evidence type="ECO:0000313" key="5">
    <source>
        <dbReference type="EMBL" id="KIW33479.1"/>
    </source>
</evidence>
<keyword evidence="2" id="KW-0677">Repeat</keyword>
<evidence type="ECO:0000256" key="3">
    <source>
        <dbReference type="PROSITE-ProRule" id="PRU00221"/>
    </source>
</evidence>
<keyword evidence="6" id="KW-1185">Reference proteome</keyword>
<dbReference type="InterPro" id="IPR019775">
    <property type="entry name" value="WD40_repeat_CS"/>
</dbReference>
<proteinExistence type="predicted"/>
<keyword evidence="1 3" id="KW-0853">WD repeat</keyword>
<evidence type="ECO:0000313" key="6">
    <source>
        <dbReference type="Proteomes" id="UP000054466"/>
    </source>
</evidence>